<dbReference type="EC" id="2.4.2.1" evidence="3"/>
<reference evidence="8" key="1">
    <citation type="journal article" date="2015" name="Nature">
        <title>Complex archaea that bridge the gap between prokaryotes and eukaryotes.</title>
        <authorList>
            <person name="Spang A."/>
            <person name="Saw J.H."/>
            <person name="Jorgensen S.L."/>
            <person name="Zaremba-Niedzwiedzka K."/>
            <person name="Martijn J."/>
            <person name="Lind A.E."/>
            <person name="van Eijk R."/>
            <person name="Schleper C."/>
            <person name="Guy L."/>
            <person name="Ettema T.J."/>
        </authorList>
    </citation>
    <scope>NUCLEOTIDE SEQUENCE</scope>
</reference>
<dbReference type="PANTHER" id="PTHR11904:SF9">
    <property type="entry name" value="PURINE NUCLEOSIDE PHOSPHORYLASE-RELATED"/>
    <property type="match status" value="1"/>
</dbReference>
<dbReference type="PIRSF" id="PIRSF000477">
    <property type="entry name" value="PurNPase"/>
    <property type="match status" value="1"/>
</dbReference>
<sequence>MKNVSKEIPSVNEKLNETVAALKHCIHHQSKIGIILGSGLAGLAEEIENPVRVRFEDLPNFPVSSVDGHRGEVVSGNLFDVSLFVLSGRVHYYEGYSMQQVVFPIQVMEALGTKTVIITNAAGAVNESYKPGNIVAIRDHINFMVNNPLRGLNRFVDLTEAYSGHLRSLTKRTADSLGIKLRSGVYAAFSGSSYETPAEIKAVRCMGADMVGMSTVPEVIMANSLGMKVLGLSMITNMAAGMGDKPLSHKEVIETSRNASPKLKALLKGLIKRI</sequence>
<evidence type="ECO:0000313" key="8">
    <source>
        <dbReference type="EMBL" id="KKK80038.1"/>
    </source>
</evidence>
<keyword evidence="4" id="KW-0328">Glycosyltransferase</keyword>
<comment type="pathway">
    <text evidence="1">Purine metabolism; purine nucleoside salvage.</text>
</comment>
<dbReference type="CDD" id="cd09009">
    <property type="entry name" value="PNP-EcPNPII_like"/>
    <property type="match status" value="1"/>
</dbReference>
<dbReference type="PANTHER" id="PTHR11904">
    <property type="entry name" value="METHYLTHIOADENOSINE/PURINE NUCLEOSIDE PHOSPHORYLASE"/>
    <property type="match status" value="1"/>
</dbReference>
<protein>
    <recommendedName>
        <fullName evidence="3">purine-nucleoside phosphorylase</fullName>
        <ecNumber evidence="3">2.4.2.1</ecNumber>
    </recommendedName>
    <alternativeName>
        <fullName evidence="6">Inosine-guanosine phosphorylase</fullName>
    </alternativeName>
</protein>
<feature type="domain" description="Nucleoside phosphorylase" evidence="7">
    <location>
        <begin position="31"/>
        <end position="272"/>
    </location>
</feature>
<dbReference type="GO" id="GO:0004731">
    <property type="term" value="F:purine-nucleoside phosphorylase activity"/>
    <property type="evidence" value="ECO:0007669"/>
    <property type="project" value="UniProtKB-EC"/>
</dbReference>
<evidence type="ECO:0000256" key="6">
    <source>
        <dbReference type="ARBA" id="ARBA00031036"/>
    </source>
</evidence>
<evidence type="ECO:0000256" key="4">
    <source>
        <dbReference type="ARBA" id="ARBA00022676"/>
    </source>
</evidence>
<dbReference type="InterPro" id="IPR011268">
    <property type="entry name" value="Purine_phosphorylase"/>
</dbReference>
<evidence type="ECO:0000256" key="1">
    <source>
        <dbReference type="ARBA" id="ARBA00005058"/>
    </source>
</evidence>
<dbReference type="NCBIfam" id="NF006054">
    <property type="entry name" value="PRK08202.1"/>
    <property type="match status" value="1"/>
</dbReference>
<dbReference type="GO" id="GO:0005737">
    <property type="term" value="C:cytoplasm"/>
    <property type="evidence" value="ECO:0007669"/>
    <property type="project" value="TreeGrafter"/>
</dbReference>
<accession>A0A0F8YF23</accession>
<dbReference type="GO" id="GO:0009116">
    <property type="term" value="P:nucleoside metabolic process"/>
    <property type="evidence" value="ECO:0007669"/>
    <property type="project" value="InterPro"/>
</dbReference>
<evidence type="ECO:0000256" key="3">
    <source>
        <dbReference type="ARBA" id="ARBA00011886"/>
    </source>
</evidence>
<dbReference type="Gene3D" id="3.40.50.1580">
    <property type="entry name" value="Nucleoside phosphorylase domain"/>
    <property type="match status" value="1"/>
</dbReference>
<evidence type="ECO:0000256" key="5">
    <source>
        <dbReference type="ARBA" id="ARBA00022679"/>
    </source>
</evidence>
<dbReference type="Pfam" id="PF01048">
    <property type="entry name" value="PNP_UDP_1"/>
    <property type="match status" value="1"/>
</dbReference>
<gene>
    <name evidence="8" type="ORF">LCGC14_2827500</name>
</gene>
<dbReference type="InterPro" id="IPR000845">
    <property type="entry name" value="Nucleoside_phosphorylase_d"/>
</dbReference>
<keyword evidence="5" id="KW-0808">Transferase</keyword>
<name>A0A0F8YF23_9ZZZZ</name>
<comment type="caution">
    <text evidence="8">The sequence shown here is derived from an EMBL/GenBank/DDBJ whole genome shotgun (WGS) entry which is preliminary data.</text>
</comment>
<evidence type="ECO:0000256" key="2">
    <source>
        <dbReference type="ARBA" id="ARBA00006751"/>
    </source>
</evidence>
<organism evidence="8">
    <name type="scientific">marine sediment metagenome</name>
    <dbReference type="NCBI Taxonomy" id="412755"/>
    <lineage>
        <taxon>unclassified sequences</taxon>
        <taxon>metagenomes</taxon>
        <taxon>ecological metagenomes</taxon>
    </lineage>
</organism>
<proteinExistence type="inferred from homology"/>
<comment type="similarity">
    <text evidence="2">Belongs to the PNP/MTAP phosphorylase family.</text>
</comment>
<dbReference type="UniPathway" id="UPA00606"/>
<evidence type="ECO:0000259" key="7">
    <source>
        <dbReference type="Pfam" id="PF01048"/>
    </source>
</evidence>
<dbReference type="AlphaFoldDB" id="A0A0F8YF23"/>
<dbReference type="EMBL" id="LAZR01053761">
    <property type="protein sequence ID" value="KKK80038.1"/>
    <property type="molecule type" value="Genomic_DNA"/>
</dbReference>
<dbReference type="NCBIfam" id="TIGR01697">
    <property type="entry name" value="PNPH-PUNA-XAPA"/>
    <property type="match status" value="1"/>
</dbReference>
<dbReference type="InterPro" id="IPR035994">
    <property type="entry name" value="Nucleoside_phosphorylase_sf"/>
</dbReference>
<dbReference type="SUPFAM" id="SSF53167">
    <property type="entry name" value="Purine and uridine phosphorylases"/>
    <property type="match status" value="1"/>
</dbReference>